<dbReference type="EMBL" id="PDKJ01000006">
    <property type="protein sequence ID" value="RXJ68260.1"/>
    <property type="molecule type" value="Genomic_DNA"/>
</dbReference>
<dbReference type="InterPro" id="IPR014710">
    <property type="entry name" value="RmlC-like_jellyroll"/>
</dbReference>
<evidence type="ECO:0000259" key="1">
    <source>
        <dbReference type="Pfam" id="PF07883"/>
    </source>
</evidence>
<dbReference type="RefSeq" id="WP_128981035.1">
    <property type="nucleotide sequence ID" value="NZ_PDKJ01000006.1"/>
</dbReference>
<dbReference type="Pfam" id="PF07883">
    <property type="entry name" value="Cupin_2"/>
    <property type="match status" value="1"/>
</dbReference>
<dbReference type="Proteomes" id="UP000290172">
    <property type="component" value="Unassembled WGS sequence"/>
</dbReference>
<dbReference type="InterPro" id="IPR013096">
    <property type="entry name" value="Cupin_2"/>
</dbReference>
<proteinExistence type="predicted"/>
<sequence>MLNNIFENIKINKQDEQFFELLKSDNIRVEKIVSNGQFSPKDFWYEQDENEFVLLLKGEAILEFENKEYILKEGDYLNIPQKIKHRVKYTSKNEPTIWLAIFY</sequence>
<evidence type="ECO:0000313" key="3">
    <source>
        <dbReference type="Proteomes" id="UP000290172"/>
    </source>
</evidence>
<feature type="domain" description="Cupin type-2" evidence="1">
    <location>
        <begin position="40"/>
        <end position="102"/>
    </location>
</feature>
<gene>
    <name evidence="2" type="ORF">CRV08_08390</name>
</gene>
<dbReference type="Gene3D" id="2.60.120.10">
    <property type="entry name" value="Jelly Rolls"/>
    <property type="match status" value="1"/>
</dbReference>
<dbReference type="SUPFAM" id="SSF51182">
    <property type="entry name" value="RmlC-like cupins"/>
    <property type="match status" value="1"/>
</dbReference>
<dbReference type="InterPro" id="IPR011051">
    <property type="entry name" value="RmlC_Cupin_sf"/>
</dbReference>
<dbReference type="CDD" id="cd06981">
    <property type="entry name" value="cupin_reut_a1446"/>
    <property type="match status" value="1"/>
</dbReference>
<comment type="caution">
    <text evidence="2">The sequence shown here is derived from an EMBL/GenBank/DDBJ whole genome shotgun (WGS) entry which is preliminary data.</text>
</comment>
<accession>A0A4Q0YCV6</accession>
<reference evidence="2 3" key="1">
    <citation type="submission" date="2017-10" db="EMBL/GenBank/DDBJ databases">
        <title>Genomics of the genus Arcobacter.</title>
        <authorList>
            <person name="Perez-Cataluna A."/>
            <person name="Figueras M.J."/>
        </authorList>
    </citation>
    <scope>NUCLEOTIDE SEQUENCE [LARGE SCALE GENOMIC DNA]</scope>
    <source>
        <strain evidence="2 3">CECT 8993</strain>
    </source>
</reference>
<dbReference type="AlphaFoldDB" id="A0A4Q0YCV6"/>
<name>A0A4Q0YCV6_9BACT</name>
<protein>
    <submittedName>
        <fullName evidence="2">Cupin</fullName>
    </submittedName>
</protein>
<organism evidence="2 3">
    <name type="scientific">Halarcobacter ebronensis</name>
    <dbReference type="NCBI Taxonomy" id="1462615"/>
    <lineage>
        <taxon>Bacteria</taxon>
        <taxon>Pseudomonadati</taxon>
        <taxon>Campylobacterota</taxon>
        <taxon>Epsilonproteobacteria</taxon>
        <taxon>Campylobacterales</taxon>
        <taxon>Arcobacteraceae</taxon>
        <taxon>Halarcobacter</taxon>
    </lineage>
</organism>
<evidence type="ECO:0000313" key="2">
    <source>
        <dbReference type="EMBL" id="RXJ68260.1"/>
    </source>
</evidence>